<feature type="domain" description="DUF2428" evidence="4">
    <location>
        <begin position="1296"/>
        <end position="1343"/>
    </location>
</feature>
<evidence type="ECO:0000313" key="8">
    <source>
        <dbReference type="EnsemblProtists" id="EKX50149"/>
    </source>
</evidence>
<dbReference type="PaxDb" id="55529-EKX50149"/>
<dbReference type="STRING" id="905079.L1JPE0"/>
<feature type="region of interest" description="Disordered" evidence="3">
    <location>
        <begin position="1123"/>
        <end position="1142"/>
    </location>
</feature>
<dbReference type="GO" id="GO:0030488">
    <property type="term" value="P:tRNA methylation"/>
    <property type="evidence" value="ECO:0007669"/>
    <property type="project" value="TreeGrafter"/>
</dbReference>
<dbReference type="Pfam" id="PF10350">
    <property type="entry name" value="DUF2428"/>
    <property type="match status" value="2"/>
</dbReference>
<reference evidence="9" key="2">
    <citation type="submission" date="2012-11" db="EMBL/GenBank/DDBJ databases">
        <authorList>
            <person name="Kuo A."/>
            <person name="Curtis B.A."/>
            <person name="Tanifuji G."/>
            <person name="Burki F."/>
            <person name="Gruber A."/>
            <person name="Irimia M."/>
            <person name="Maruyama S."/>
            <person name="Arias M.C."/>
            <person name="Ball S.G."/>
            <person name="Gile G.H."/>
            <person name="Hirakawa Y."/>
            <person name="Hopkins J.F."/>
            <person name="Rensing S.A."/>
            <person name="Schmutz J."/>
            <person name="Symeonidi A."/>
            <person name="Elias M."/>
            <person name="Eveleigh R.J."/>
            <person name="Herman E.K."/>
            <person name="Klute M.J."/>
            <person name="Nakayama T."/>
            <person name="Obornik M."/>
            <person name="Reyes-Prieto A."/>
            <person name="Armbrust E.V."/>
            <person name="Aves S.J."/>
            <person name="Beiko R.G."/>
            <person name="Coutinho P."/>
            <person name="Dacks J.B."/>
            <person name="Durnford D.G."/>
            <person name="Fast N.M."/>
            <person name="Green B.R."/>
            <person name="Grisdale C."/>
            <person name="Hempe F."/>
            <person name="Henrissat B."/>
            <person name="Hoppner M.P."/>
            <person name="Ishida K.-I."/>
            <person name="Kim E."/>
            <person name="Koreny L."/>
            <person name="Kroth P.G."/>
            <person name="Liu Y."/>
            <person name="Malik S.-B."/>
            <person name="Maier U.G."/>
            <person name="McRose D."/>
            <person name="Mock T."/>
            <person name="Neilson J.A."/>
            <person name="Onodera N.T."/>
            <person name="Poole A.M."/>
            <person name="Pritham E.J."/>
            <person name="Richards T.A."/>
            <person name="Rocap G."/>
            <person name="Roy S.W."/>
            <person name="Sarai C."/>
            <person name="Schaack S."/>
            <person name="Shirato S."/>
            <person name="Slamovits C.H."/>
            <person name="Spencer D.F."/>
            <person name="Suzuki S."/>
            <person name="Worden A.Z."/>
            <person name="Zauner S."/>
            <person name="Barry K."/>
            <person name="Bell C."/>
            <person name="Bharti A.K."/>
            <person name="Crow J.A."/>
            <person name="Grimwood J."/>
            <person name="Kramer R."/>
            <person name="Lindquist E."/>
            <person name="Lucas S."/>
            <person name="Salamov A."/>
            <person name="McFadden G.I."/>
            <person name="Lane C.E."/>
            <person name="Keeling P.J."/>
            <person name="Gray M.W."/>
            <person name="Grigoriev I.V."/>
            <person name="Archibald J.M."/>
        </authorList>
    </citation>
    <scope>NUCLEOTIDE SEQUENCE</scope>
    <source>
        <strain evidence="9">CCMP2712</strain>
    </source>
</reference>
<dbReference type="Proteomes" id="UP000011087">
    <property type="component" value="Unassembled WGS sequence"/>
</dbReference>
<feature type="compositionally biased region" description="Low complexity" evidence="3">
    <location>
        <begin position="1128"/>
        <end position="1137"/>
    </location>
</feature>
<evidence type="ECO:0000256" key="2">
    <source>
        <dbReference type="ARBA" id="ARBA00022694"/>
    </source>
</evidence>
<sequence length="2025" mass="224741">MGANGRQARSAKNRLKANRVNISKGLLNISLPATCPVRHEDIRQLVNGDSALNQLCALKAIVSSLGSSKEQPSISPEVPGLLEISEAVVSIFPCGGSKLLHDEIKKFILALPPSISQPAISKFVEQILSQRGPEVLLSLGVLSHVSSTHPILKENFKSILDLLSCILNDLNEALLQTHSSSVKAEVSRIISQEERKEEESGEKGPLEEEQLPMFEPEMLCFCMHALKDFFSAVEDRVIETISRALTRQQKEGEDDDVGAFLGLVKMLVKILENDGAQRDALTPATILLCSFVQKSSKDAASVSLQFAGLSGKVKLKEKQVEEAFKDRKPFLPLLHLPGFVPVEFERLSKFGQQAMLRGMLSAGDKRVLLEPMEVGEGRRSSLLFSLLFDLICLQSSETADLFLVCYGLQSLSYAFSLAKDVLRTFFKEIDERGGGGGGGYPCSSSTVEEMCKKGIDLLWPHCEDPFQGIADQTKAMFELIVDLLELARSLQKLEGGGGEGGWRLEEEERRQLFHPLLQLAMTVKRDRKARYRVLFALVPKVGVEGLLSSFSSFAHELLAAMRDQSVGSCSSSLLEAMLLEGEKKERKEEEAKAGRRKPWWMKPLVEAITSNDVKLRNAMCSYALPVLARVLPKSMEMLFEELQEAPAGRREGGGGEGEQEEDESLWAMTAVIKVARRTGVGSEEMLSVSSEGMVRFLRRALSHVEDDMRLNGLEMICMQAKQTEAATRREVELVQDFLLLNMKSSSSHYRQRCMELLKKFFTRIRISSQHILTQARKAEKGTRDEKGRKIERPDEDRVRIVREGEDFLCWLVGNISSSLFPGSSYERGIMALELLVTVIDVWQPRAAMHPDPALLGLTVTEEQESRIASSLFTEEAVNAVINAVVNSFDHVRKQALEVLLRFPAPLPGLETEEEVKKLASWAQSLIASPRARESDAGGLILKVIHLKYVKQLGWLGDPWRSSEEVNEARKQYPHPSVFFIHELLLEVDRVISAARTSFESTFSSSFAQGLLLALRHLLPDIELPSAISIERGDTSAEQVEEWRRILQEMLHRMRLLSMICVGAMAGCPPERVGGEGGGEKPVVVGGASVSTGLFGSMYRKAEDGRSISTPHSVQRDTLAATHRNVNVSSSSSSSSSSLACPQHTHVESLMEEMTLGGGGDEDDEEARLARLGPKEQLLVVSCWLTLKEVALSVGMLVRVFQEEEERFLRREQIIESGNLLLDIIFSTLHNGAIEKARLGFQRLCQQLLRSQRSRVRFLPSEWLDRLLERLCRRQASPAVIQESEEGRVAEKLKDEGGVLRARVHALNILRHIFLDTTLSKEVSAFLPPAISSAISGFGASSWAVRNSSTLAFSVLLSRSMGGAHQRKAFGAGEFFLRYPSLCPDLLARLAAATEEEEGRRKRSESSSSFHPELQPILVLLAQLAPALHVRDDQAHLQGFIVLVSRCLLYANAMVRRMAARALLPFVPVQSVPSFIRDQLLGKIPPPLPPPLPAYNRHNLVQGMLEAARQMVEAQTRKEEGWSDLIESLKGRGDWHLLCEALQEKLAALEDERVPPPIRMTLLKVVDDLVWAPSGRLVQQEEEEEEERGGAGNERRCTGAYELREAAAGACRRLIAREREEPHAPMLFSFLGQASRFLVRHLVLRLQQRSSKRRSNEKGEEEEEEILQEVMGLCEHGMYEVRWMALRGLKEGILGRRGLKLSSGRAKRRIQQRLLQRLQEESNHLCRRKLLRLLLSLGKLQEESVAVKEGGEEVPVWTWLSSIQRSTDVKSSERALAMSGEVLSALLRGNRWKQGGGGGGGGGAAAGSAVRRMLEEWIVMVEENSHEAMHVDSRISAVDALSRSDLLCCSLDEDHELLPLLLRSWLVALTLLQDDDEEARTSMANSVSRALPLLARGHVQPAKAIELVFEHLSAKAGGHEVWRRFLLGNLTGRGEGKAEDGQEREEEAEGAGKQPVADEVMARRLFEKECDNFQAEALLLLQLSARSAASLSPPLPLGDVAACMARLEELVGTLRGLGKSSCWVGE</sequence>
<evidence type="ECO:0000259" key="5">
    <source>
        <dbReference type="Pfam" id="PF25150"/>
    </source>
</evidence>
<feature type="region of interest" description="Disordered" evidence="3">
    <location>
        <begin position="1933"/>
        <end position="1953"/>
    </location>
</feature>
<feature type="domain" description="DUF2428" evidence="4">
    <location>
        <begin position="1126"/>
        <end position="1271"/>
    </location>
</feature>
<dbReference type="HOGENOM" id="CLU_001343_0_0_1"/>
<evidence type="ECO:0000256" key="1">
    <source>
        <dbReference type="ARBA" id="ARBA00010409"/>
    </source>
</evidence>
<accession>L1JPE0</accession>
<evidence type="ECO:0000259" key="4">
    <source>
        <dbReference type="Pfam" id="PF10350"/>
    </source>
</evidence>
<dbReference type="eggNOG" id="KOG1810">
    <property type="taxonomic scope" value="Eukaryota"/>
</dbReference>
<proteinExistence type="inferred from homology"/>
<dbReference type="InterPro" id="IPR056842">
    <property type="entry name" value="THADA-like_TPR_C"/>
</dbReference>
<dbReference type="PANTHER" id="PTHR14387">
    <property type="entry name" value="THADA/DEATH RECEPTOR INTERACTING PROTEIN"/>
    <property type="match status" value="1"/>
</dbReference>
<evidence type="ECO:0000256" key="3">
    <source>
        <dbReference type="SAM" id="MobiDB-lite"/>
    </source>
</evidence>
<protein>
    <recommendedName>
        <fullName evidence="10">DUF2428 domain-containing protein</fullName>
    </recommendedName>
</protein>
<dbReference type="GO" id="GO:0005829">
    <property type="term" value="C:cytosol"/>
    <property type="evidence" value="ECO:0007669"/>
    <property type="project" value="TreeGrafter"/>
</dbReference>
<dbReference type="OMA" id="KHCENPI"/>
<comment type="similarity">
    <text evidence="1">Belongs to the THADA family.</text>
</comment>
<evidence type="ECO:0000313" key="7">
    <source>
        <dbReference type="EMBL" id="EKX50149.1"/>
    </source>
</evidence>
<feature type="domain" description="tRNA (32-2'-O)-methyltransferase regulator THADA-like C-terminal TPR repeats region" evidence="6">
    <location>
        <begin position="1345"/>
        <end position="1506"/>
    </location>
</feature>
<evidence type="ECO:0000313" key="9">
    <source>
        <dbReference type="Proteomes" id="UP000011087"/>
    </source>
</evidence>
<evidence type="ECO:0000259" key="6">
    <source>
        <dbReference type="Pfam" id="PF25151"/>
    </source>
</evidence>
<dbReference type="InterPro" id="IPR016024">
    <property type="entry name" value="ARM-type_fold"/>
</dbReference>
<dbReference type="EnsemblProtists" id="EKX50149">
    <property type="protein sequence ID" value="EKX50149"/>
    <property type="gene ID" value="GUITHDRAFT_135333"/>
</dbReference>
<keyword evidence="2" id="KW-0819">tRNA processing</keyword>
<dbReference type="RefSeq" id="XP_005837129.1">
    <property type="nucleotide sequence ID" value="XM_005837072.1"/>
</dbReference>
<dbReference type="InterPro" id="IPR056843">
    <property type="entry name" value="THADA-like_TPR"/>
</dbReference>
<reference evidence="7 9" key="1">
    <citation type="journal article" date="2012" name="Nature">
        <title>Algal genomes reveal evolutionary mosaicism and the fate of nucleomorphs.</title>
        <authorList>
            <consortium name="DOE Joint Genome Institute"/>
            <person name="Curtis B.A."/>
            <person name="Tanifuji G."/>
            <person name="Burki F."/>
            <person name="Gruber A."/>
            <person name="Irimia M."/>
            <person name="Maruyama S."/>
            <person name="Arias M.C."/>
            <person name="Ball S.G."/>
            <person name="Gile G.H."/>
            <person name="Hirakawa Y."/>
            <person name="Hopkins J.F."/>
            <person name="Kuo A."/>
            <person name="Rensing S.A."/>
            <person name="Schmutz J."/>
            <person name="Symeonidi A."/>
            <person name="Elias M."/>
            <person name="Eveleigh R.J."/>
            <person name="Herman E.K."/>
            <person name="Klute M.J."/>
            <person name="Nakayama T."/>
            <person name="Obornik M."/>
            <person name="Reyes-Prieto A."/>
            <person name="Armbrust E.V."/>
            <person name="Aves S.J."/>
            <person name="Beiko R.G."/>
            <person name="Coutinho P."/>
            <person name="Dacks J.B."/>
            <person name="Durnford D.G."/>
            <person name="Fast N.M."/>
            <person name="Green B.R."/>
            <person name="Grisdale C.J."/>
            <person name="Hempel F."/>
            <person name="Henrissat B."/>
            <person name="Hoppner M.P."/>
            <person name="Ishida K."/>
            <person name="Kim E."/>
            <person name="Koreny L."/>
            <person name="Kroth P.G."/>
            <person name="Liu Y."/>
            <person name="Malik S.B."/>
            <person name="Maier U.G."/>
            <person name="McRose D."/>
            <person name="Mock T."/>
            <person name="Neilson J.A."/>
            <person name="Onodera N.T."/>
            <person name="Poole A.M."/>
            <person name="Pritham E.J."/>
            <person name="Richards T.A."/>
            <person name="Rocap G."/>
            <person name="Roy S.W."/>
            <person name="Sarai C."/>
            <person name="Schaack S."/>
            <person name="Shirato S."/>
            <person name="Slamovits C.H."/>
            <person name="Spencer D.F."/>
            <person name="Suzuki S."/>
            <person name="Worden A.Z."/>
            <person name="Zauner S."/>
            <person name="Barry K."/>
            <person name="Bell C."/>
            <person name="Bharti A.K."/>
            <person name="Crow J.A."/>
            <person name="Grimwood J."/>
            <person name="Kramer R."/>
            <person name="Lindquist E."/>
            <person name="Lucas S."/>
            <person name="Salamov A."/>
            <person name="McFadden G.I."/>
            <person name="Lane C.E."/>
            <person name="Keeling P.J."/>
            <person name="Gray M.W."/>
            <person name="Grigoriev I.V."/>
            <person name="Archibald J.M."/>
        </authorList>
    </citation>
    <scope>NUCLEOTIDE SEQUENCE</scope>
    <source>
        <strain evidence="7 9">CCMP2712</strain>
    </source>
</reference>
<dbReference type="PANTHER" id="PTHR14387:SF0">
    <property type="entry name" value="DUF2428 DOMAIN-CONTAINING PROTEIN"/>
    <property type="match status" value="1"/>
</dbReference>
<keyword evidence="9" id="KW-1185">Reference proteome</keyword>
<dbReference type="InterPro" id="IPR019442">
    <property type="entry name" value="THADA/TRM732_DUF2428"/>
</dbReference>
<dbReference type="InterPro" id="IPR051954">
    <property type="entry name" value="tRNA_methyltransferase_THADA"/>
</dbReference>
<dbReference type="EMBL" id="JH992979">
    <property type="protein sequence ID" value="EKX50149.1"/>
    <property type="molecule type" value="Genomic_DNA"/>
</dbReference>
<evidence type="ECO:0008006" key="10">
    <source>
        <dbReference type="Google" id="ProtNLM"/>
    </source>
</evidence>
<dbReference type="Pfam" id="PF25150">
    <property type="entry name" value="TPR_Trm732"/>
    <property type="match status" value="1"/>
</dbReference>
<dbReference type="GeneID" id="17307038"/>
<feature type="domain" description="tRNA (32-2'-O)-methyltransferase regulator THADA-like TPR repeats region" evidence="5">
    <location>
        <begin position="600"/>
        <end position="892"/>
    </location>
</feature>
<name>L1JPE0_GUITC</name>
<dbReference type="KEGG" id="gtt:GUITHDRAFT_135333"/>
<gene>
    <name evidence="7" type="ORF">GUITHDRAFT_135333</name>
</gene>
<dbReference type="SUPFAM" id="SSF48371">
    <property type="entry name" value="ARM repeat"/>
    <property type="match status" value="2"/>
</dbReference>
<dbReference type="Pfam" id="PF25151">
    <property type="entry name" value="TPR_Trm732_C"/>
    <property type="match status" value="1"/>
</dbReference>
<reference evidence="8" key="3">
    <citation type="submission" date="2016-03" db="UniProtKB">
        <authorList>
            <consortium name="EnsemblProtists"/>
        </authorList>
    </citation>
    <scope>IDENTIFICATION</scope>
</reference>
<organism evidence="7">
    <name type="scientific">Guillardia theta (strain CCMP2712)</name>
    <name type="common">Cryptophyte</name>
    <dbReference type="NCBI Taxonomy" id="905079"/>
    <lineage>
        <taxon>Eukaryota</taxon>
        <taxon>Cryptophyceae</taxon>
        <taxon>Pyrenomonadales</taxon>
        <taxon>Geminigeraceae</taxon>
        <taxon>Guillardia</taxon>
    </lineage>
</organism>
<dbReference type="OrthoDB" id="73997at2759"/>